<proteinExistence type="predicted"/>
<name>A0A1U7LGU5_NEOID</name>
<dbReference type="EMBL" id="LXFE01004208">
    <property type="protein sequence ID" value="OLL21880.1"/>
    <property type="molecule type" value="Genomic_DNA"/>
</dbReference>
<dbReference type="OrthoDB" id="4083871at2759"/>
<keyword evidence="3" id="KW-1185">Reference proteome</keyword>
<dbReference type="OMA" id="GWVGYQI"/>
<dbReference type="PANTHER" id="PTHR42077">
    <property type="entry name" value="YALI0F30239P"/>
    <property type="match status" value="1"/>
</dbReference>
<evidence type="ECO:0000313" key="3">
    <source>
        <dbReference type="Proteomes" id="UP000186594"/>
    </source>
</evidence>
<evidence type="ECO:0000313" key="2">
    <source>
        <dbReference type="EMBL" id="OLL21880.1"/>
    </source>
</evidence>
<feature type="transmembrane region" description="Helical" evidence="1">
    <location>
        <begin position="12"/>
        <end position="32"/>
    </location>
</feature>
<dbReference type="AlphaFoldDB" id="A0A1U7LGU5"/>
<protein>
    <submittedName>
        <fullName evidence="2">Uncharacterized protein</fullName>
    </submittedName>
</protein>
<dbReference type="PANTHER" id="PTHR42077:SF1">
    <property type="entry name" value="YALI0F30239P"/>
    <property type="match status" value="1"/>
</dbReference>
<evidence type="ECO:0000256" key="1">
    <source>
        <dbReference type="SAM" id="Phobius"/>
    </source>
</evidence>
<sequence length="99" mass="11482">MSSTLWKLVEPFVFLVIIGIMGFTGYVVYSIMTKLSRTVNRKMTNKGVQVTRKGAQVRVKGVSREDYMDKTQSVLVNVWRNSEMEGYKSRLWNTEKPKK</sequence>
<gene>
    <name evidence="2" type="ORF">NEOLI_000982</name>
</gene>
<organism evidence="2 3">
    <name type="scientific">Neolecta irregularis (strain DAH-3)</name>
    <dbReference type="NCBI Taxonomy" id="1198029"/>
    <lineage>
        <taxon>Eukaryota</taxon>
        <taxon>Fungi</taxon>
        <taxon>Dikarya</taxon>
        <taxon>Ascomycota</taxon>
        <taxon>Taphrinomycotina</taxon>
        <taxon>Neolectales</taxon>
        <taxon>Neolectaceae</taxon>
        <taxon>Neolecta</taxon>
    </lineage>
</organism>
<accession>A0A1U7LGU5</accession>
<comment type="caution">
    <text evidence="2">The sequence shown here is derived from an EMBL/GenBank/DDBJ whole genome shotgun (WGS) entry which is preliminary data.</text>
</comment>
<keyword evidence="1" id="KW-1133">Transmembrane helix</keyword>
<reference evidence="2 3" key="1">
    <citation type="submission" date="2016-04" db="EMBL/GenBank/DDBJ databases">
        <title>Evolutionary innovation and constraint leading to complex multicellularity in the Ascomycota.</title>
        <authorList>
            <person name="Cisse O."/>
            <person name="Nguyen A."/>
            <person name="Hewitt D.A."/>
            <person name="Jedd G."/>
            <person name="Stajich J.E."/>
        </authorList>
    </citation>
    <scope>NUCLEOTIDE SEQUENCE [LARGE SCALE GENOMIC DNA]</scope>
    <source>
        <strain evidence="2 3">DAH-3</strain>
    </source>
</reference>
<dbReference type="Proteomes" id="UP000186594">
    <property type="component" value="Unassembled WGS sequence"/>
</dbReference>
<keyword evidence="1" id="KW-0812">Transmembrane</keyword>
<keyword evidence="1" id="KW-0472">Membrane</keyword>